<evidence type="ECO:0000313" key="2">
    <source>
        <dbReference type="EMBL" id="MCL2914050.1"/>
    </source>
</evidence>
<dbReference type="InterPro" id="IPR011051">
    <property type="entry name" value="RmlC_Cupin_sf"/>
</dbReference>
<comment type="caution">
    <text evidence="2">The sequence shown here is derived from an EMBL/GenBank/DDBJ whole genome shotgun (WGS) entry which is preliminary data.</text>
</comment>
<dbReference type="CDD" id="cd06981">
    <property type="entry name" value="cupin_reut_a1446"/>
    <property type="match status" value="1"/>
</dbReference>
<dbReference type="InterPro" id="IPR013096">
    <property type="entry name" value="Cupin_2"/>
</dbReference>
<organism evidence="2 3">
    <name type="scientific">Shewanella corallii</name>
    <dbReference type="NCBI Taxonomy" id="560080"/>
    <lineage>
        <taxon>Bacteria</taxon>
        <taxon>Pseudomonadati</taxon>
        <taxon>Pseudomonadota</taxon>
        <taxon>Gammaproteobacteria</taxon>
        <taxon>Alteromonadales</taxon>
        <taxon>Shewanellaceae</taxon>
        <taxon>Shewanella</taxon>
    </lineage>
</organism>
<keyword evidence="3" id="KW-1185">Reference proteome</keyword>
<dbReference type="InterPro" id="IPR014710">
    <property type="entry name" value="RmlC-like_jellyroll"/>
</dbReference>
<dbReference type="Proteomes" id="UP001202831">
    <property type="component" value="Unassembled WGS sequence"/>
</dbReference>
<dbReference type="SUPFAM" id="SSF51182">
    <property type="entry name" value="RmlC-like cupins"/>
    <property type="match status" value="1"/>
</dbReference>
<evidence type="ECO:0000313" key="3">
    <source>
        <dbReference type="Proteomes" id="UP001202831"/>
    </source>
</evidence>
<sequence length="106" mass="12370">MDRHNIYQNLPDSFEHEEFSDLLSLPGFRIERIVSKGHSSPDVGWYEQDGNEWVMVLKGAGILEFEDGREVHLNDGDYLNIPKRVKHKVKWTDPDSPTLWLAVFYP</sequence>
<proteinExistence type="predicted"/>
<reference evidence="2 3" key="1">
    <citation type="submission" date="2022-01" db="EMBL/GenBank/DDBJ databases">
        <title>Whole genome-based taxonomy of the Shewanellaceae.</title>
        <authorList>
            <person name="Martin-Rodriguez A.J."/>
        </authorList>
    </citation>
    <scope>NUCLEOTIDE SEQUENCE [LARGE SCALE GENOMIC DNA]</scope>
    <source>
        <strain evidence="2 3">DSM 21332</strain>
    </source>
</reference>
<feature type="domain" description="Cupin type-2" evidence="1">
    <location>
        <begin position="45"/>
        <end position="104"/>
    </location>
</feature>
<dbReference type="EMBL" id="JAKIKT010000003">
    <property type="protein sequence ID" value="MCL2914050.1"/>
    <property type="molecule type" value="Genomic_DNA"/>
</dbReference>
<dbReference type="Gene3D" id="2.60.120.10">
    <property type="entry name" value="Jelly Rolls"/>
    <property type="match status" value="1"/>
</dbReference>
<dbReference type="RefSeq" id="WP_249248784.1">
    <property type="nucleotide sequence ID" value="NZ_JAKIKT010000003.1"/>
</dbReference>
<protein>
    <submittedName>
        <fullName evidence="2">Cupin domain-containing protein</fullName>
    </submittedName>
</protein>
<evidence type="ECO:0000259" key="1">
    <source>
        <dbReference type="Pfam" id="PF07883"/>
    </source>
</evidence>
<gene>
    <name evidence="2" type="ORF">L2725_09640</name>
</gene>
<name>A0ABT0N7I2_9GAMM</name>
<accession>A0ABT0N7I2</accession>
<dbReference type="Pfam" id="PF07883">
    <property type="entry name" value="Cupin_2"/>
    <property type="match status" value="1"/>
</dbReference>